<sequence>MTSYTSEQIVTIADKIKSVKFGMFTTSDDTRTLTSRPLTQQQVDDQGQIWFFVTDEAAYTRDLLNNPQVNVSFAEPGDSLYVSVCGRAELLKDRAKAEELWNPIVKAWFPGGLDDPHLSLIKVTIQSAEYWDSDASKMRQFFEMAKAAITGDTPKDLGEHGRIDL</sequence>
<dbReference type="Gene3D" id="2.30.110.10">
    <property type="entry name" value="Electron Transport, Fmn-binding Protein, Chain A"/>
    <property type="match status" value="1"/>
</dbReference>
<dbReference type="SUPFAM" id="SSF50475">
    <property type="entry name" value="FMN-binding split barrel"/>
    <property type="match status" value="1"/>
</dbReference>
<proteinExistence type="predicted"/>
<dbReference type="STRING" id="1747903.ASR47_1001112"/>
<evidence type="ECO:0000259" key="1">
    <source>
        <dbReference type="Pfam" id="PF16242"/>
    </source>
</evidence>
<dbReference type="PANTHER" id="PTHR34818:SF1">
    <property type="entry name" value="PROTEIN BLI-3"/>
    <property type="match status" value="1"/>
</dbReference>
<keyword evidence="3" id="KW-1185">Reference proteome</keyword>
<dbReference type="EMBL" id="LOCQ01000062">
    <property type="protein sequence ID" value="OBV36640.1"/>
    <property type="molecule type" value="Genomic_DNA"/>
</dbReference>
<gene>
    <name evidence="2" type="ORF">ASR47_1001112</name>
</gene>
<dbReference type="RefSeq" id="WP_065310439.1">
    <property type="nucleotide sequence ID" value="NZ_LOCQ01000062.1"/>
</dbReference>
<evidence type="ECO:0000313" key="3">
    <source>
        <dbReference type="Proteomes" id="UP000092713"/>
    </source>
</evidence>
<name>A0A1A7BVV4_9BURK</name>
<reference evidence="2 3" key="1">
    <citation type="submission" date="2016-04" db="EMBL/GenBank/DDBJ databases">
        <title>Draft genome sequence of Janthinobacterium psychrotolerans sp. nov., isolated from freshwater sediments in Denmark.</title>
        <authorList>
            <person name="Gong X."/>
            <person name="Skrivergaard S."/>
            <person name="Korsgaard B.S."/>
            <person name="Schreiber L."/>
            <person name="Marshall I.P."/>
            <person name="Finster K."/>
            <person name="Schramm A."/>
        </authorList>
    </citation>
    <scope>NUCLEOTIDE SEQUENCE [LARGE SCALE GENOMIC DNA]</scope>
    <source>
        <strain evidence="2 3">S3-2</strain>
    </source>
</reference>
<dbReference type="AlphaFoldDB" id="A0A1A7BVV4"/>
<dbReference type="Pfam" id="PF16242">
    <property type="entry name" value="Pyrid_ox_like"/>
    <property type="match status" value="1"/>
</dbReference>
<feature type="domain" description="General stress protein FMN-binding split barrel" evidence="1">
    <location>
        <begin position="8"/>
        <end position="154"/>
    </location>
</feature>
<dbReference type="InterPro" id="IPR038725">
    <property type="entry name" value="YdaG_split_barrel_FMN-bd"/>
</dbReference>
<dbReference type="PATRIC" id="fig|1747903.4.peg.120"/>
<evidence type="ECO:0000313" key="2">
    <source>
        <dbReference type="EMBL" id="OBV36640.1"/>
    </source>
</evidence>
<comment type="caution">
    <text evidence="2">The sequence shown here is derived from an EMBL/GenBank/DDBJ whole genome shotgun (WGS) entry which is preliminary data.</text>
</comment>
<accession>A0A1A7BVV4</accession>
<dbReference type="InterPro" id="IPR012349">
    <property type="entry name" value="Split_barrel_FMN-bd"/>
</dbReference>
<protein>
    <submittedName>
        <fullName evidence="2">General stress protein 26</fullName>
    </submittedName>
</protein>
<organism evidence="2 3">
    <name type="scientific">Janthinobacterium psychrotolerans</name>
    <dbReference type="NCBI Taxonomy" id="1747903"/>
    <lineage>
        <taxon>Bacteria</taxon>
        <taxon>Pseudomonadati</taxon>
        <taxon>Pseudomonadota</taxon>
        <taxon>Betaproteobacteria</taxon>
        <taxon>Burkholderiales</taxon>
        <taxon>Oxalobacteraceae</taxon>
        <taxon>Janthinobacterium</taxon>
    </lineage>
</organism>
<dbReference type="Proteomes" id="UP000092713">
    <property type="component" value="Unassembled WGS sequence"/>
</dbReference>
<dbReference type="OrthoDB" id="1432662at2"/>
<dbReference type="PANTHER" id="PTHR34818">
    <property type="entry name" value="PROTEIN BLI-3"/>
    <property type="match status" value="1"/>
</dbReference>
<dbReference type="InterPro" id="IPR052917">
    <property type="entry name" value="Stress-Dev_Protein"/>
</dbReference>